<dbReference type="Proteomes" id="UP000681720">
    <property type="component" value="Unassembled WGS sequence"/>
</dbReference>
<gene>
    <name evidence="1" type="ORF">GIL414_LOCUS60670</name>
</gene>
<reference evidence="1" key="1">
    <citation type="submission" date="2021-02" db="EMBL/GenBank/DDBJ databases">
        <authorList>
            <person name="Nowell W R."/>
        </authorList>
    </citation>
    <scope>NUCLEOTIDE SEQUENCE</scope>
</reference>
<evidence type="ECO:0000313" key="1">
    <source>
        <dbReference type="EMBL" id="CAF5063421.1"/>
    </source>
</evidence>
<organism evidence="1 2">
    <name type="scientific">Rotaria magnacalcarata</name>
    <dbReference type="NCBI Taxonomy" id="392030"/>
    <lineage>
        <taxon>Eukaryota</taxon>
        <taxon>Metazoa</taxon>
        <taxon>Spiralia</taxon>
        <taxon>Gnathifera</taxon>
        <taxon>Rotifera</taxon>
        <taxon>Eurotatoria</taxon>
        <taxon>Bdelloidea</taxon>
        <taxon>Philodinida</taxon>
        <taxon>Philodinidae</taxon>
        <taxon>Rotaria</taxon>
    </lineage>
</organism>
<accession>A0A8S3ECF8</accession>
<evidence type="ECO:0000313" key="2">
    <source>
        <dbReference type="Proteomes" id="UP000681720"/>
    </source>
</evidence>
<dbReference type="EMBL" id="CAJOBJ010235068">
    <property type="protein sequence ID" value="CAF5063421.1"/>
    <property type="molecule type" value="Genomic_DNA"/>
</dbReference>
<name>A0A8S3ECF8_9BILA</name>
<protein>
    <submittedName>
        <fullName evidence="1">Uncharacterized protein</fullName>
    </submittedName>
</protein>
<sequence>LRRLGQVTWGGWTWSALVSVYTLPKYNRNGTLIISPSPTLVIDSSAGTVTVTNMTINGTGMYMLNVTLISTNAQFV</sequence>
<feature type="non-terminal residue" evidence="1">
    <location>
        <position position="76"/>
    </location>
</feature>
<proteinExistence type="predicted"/>
<feature type="non-terminal residue" evidence="1">
    <location>
        <position position="1"/>
    </location>
</feature>
<comment type="caution">
    <text evidence="1">The sequence shown here is derived from an EMBL/GenBank/DDBJ whole genome shotgun (WGS) entry which is preliminary data.</text>
</comment>
<dbReference type="AlphaFoldDB" id="A0A8S3ECF8"/>